<dbReference type="PANTHER" id="PTHR43713:SF3">
    <property type="entry name" value="GLUTAMATE-1-SEMIALDEHYDE 2,1-AMINOMUTASE 1, CHLOROPLASTIC-RELATED"/>
    <property type="match status" value="1"/>
</dbReference>
<dbReference type="InterPro" id="IPR005814">
    <property type="entry name" value="Aminotrans_3"/>
</dbReference>
<organism evidence="4 5">
    <name type="scientific">Colwellia psychrerythraea</name>
    <name type="common">Vibrio psychroerythus</name>
    <dbReference type="NCBI Taxonomy" id="28229"/>
    <lineage>
        <taxon>Bacteria</taxon>
        <taxon>Pseudomonadati</taxon>
        <taxon>Pseudomonadota</taxon>
        <taxon>Gammaproteobacteria</taxon>
        <taxon>Alteromonadales</taxon>
        <taxon>Colwelliaceae</taxon>
        <taxon>Colwellia</taxon>
    </lineage>
</organism>
<dbReference type="InterPro" id="IPR015422">
    <property type="entry name" value="PyrdxlP-dep_Trfase_small"/>
</dbReference>
<accession>A0A1Y5EIN5</accession>
<name>A0A1Y5EIN5_COLPS</name>
<evidence type="ECO:0000256" key="1">
    <source>
        <dbReference type="ARBA" id="ARBA00001933"/>
    </source>
</evidence>
<dbReference type="EMBL" id="MAAF01000038">
    <property type="protein sequence ID" value="OUR82608.1"/>
    <property type="molecule type" value="Genomic_DNA"/>
</dbReference>
<dbReference type="Gene3D" id="3.40.640.10">
    <property type="entry name" value="Type I PLP-dependent aspartate aminotransferase-like (Major domain)"/>
    <property type="match status" value="1"/>
</dbReference>
<dbReference type="Gene3D" id="3.90.1150.10">
    <property type="entry name" value="Aspartate Aminotransferase, domain 1"/>
    <property type="match status" value="1"/>
</dbReference>
<evidence type="ECO:0000313" key="4">
    <source>
        <dbReference type="EMBL" id="OUR82608.1"/>
    </source>
</evidence>
<dbReference type="InterPro" id="IPR015421">
    <property type="entry name" value="PyrdxlP-dep_Trfase_major"/>
</dbReference>
<dbReference type="Pfam" id="PF00202">
    <property type="entry name" value="Aminotran_3"/>
    <property type="match status" value="1"/>
</dbReference>
<proteinExistence type="inferred from homology"/>
<dbReference type="GO" id="GO:0030170">
    <property type="term" value="F:pyridoxal phosphate binding"/>
    <property type="evidence" value="ECO:0007669"/>
    <property type="project" value="InterPro"/>
</dbReference>
<dbReference type="SUPFAM" id="SSF53383">
    <property type="entry name" value="PLP-dependent transferases"/>
    <property type="match status" value="1"/>
</dbReference>
<dbReference type="GO" id="GO:0008483">
    <property type="term" value="F:transaminase activity"/>
    <property type="evidence" value="ECO:0007669"/>
    <property type="project" value="InterPro"/>
</dbReference>
<evidence type="ECO:0000256" key="2">
    <source>
        <dbReference type="ARBA" id="ARBA00022898"/>
    </source>
</evidence>
<evidence type="ECO:0000313" key="5">
    <source>
        <dbReference type="Proteomes" id="UP000243053"/>
    </source>
</evidence>
<dbReference type="PANTHER" id="PTHR43713">
    <property type="entry name" value="GLUTAMATE-1-SEMIALDEHYDE 2,1-AMINOMUTASE"/>
    <property type="match status" value="1"/>
</dbReference>
<protein>
    <recommendedName>
        <fullName evidence="6">Glutamate-1-semialdehyde 2,1-aminomutase</fullName>
    </recommendedName>
</protein>
<keyword evidence="2 3" id="KW-0663">Pyridoxal phosphate</keyword>
<evidence type="ECO:0000256" key="3">
    <source>
        <dbReference type="RuleBase" id="RU003560"/>
    </source>
</evidence>
<sequence length="527" mass="59657">MDLQKLFEQKATQEGDSFVRGGTVFSQPSQNVTQKPFDYSKARKWAPNADFKDISTFYPSEVEKFGVLPQEQLIALHEKYFTLWQDKMPTSKKLQEEGRKNMLFGIFGSYQKDWETPILPFAENCLDGHLTDVDGNEYIDLQFGDTPSMFGHGPSNPAIKAAADSLMNYGIDPMMGTKEQSVACKELEKHFQLPVWMHALTASDANRYMLAIARCITNRKKVAIANFAYHGTIDETQKMSPEAGVIARYNEMPQYHGEVDHGTKIFTWNDLESLEEVLKDRDVAVVIMEPVMSNFGWAWPDNDWHAKVREITKKYGTLLAYDETHTLGHAWNGSVGHQGITDFDFWCCGKAISSGIPGAVFGMTREIADACESWQNEAGFFAGAGLGFLGNALTGNTMSTTALRVTMQEIMTPDVFEPLLAKCEFIRQGMEDTFDKYSAPFRAEMMGNRLCFHFIKDQATEPLGGLTQVGFGGLFEFAHSYMWYHGLLIMPFFNMFLICPQHSQQDLERFMEVFDDMIAIIMRKKEG</sequence>
<dbReference type="Proteomes" id="UP000243053">
    <property type="component" value="Unassembled WGS sequence"/>
</dbReference>
<evidence type="ECO:0008006" key="6">
    <source>
        <dbReference type="Google" id="ProtNLM"/>
    </source>
</evidence>
<reference evidence="5" key="1">
    <citation type="journal article" date="2017" name="Proc. Natl. Acad. Sci. U.S.A.">
        <title>Simulation of Deepwater Horizon oil plume reveals substrate specialization within a complex community of hydrocarbon degraders.</title>
        <authorList>
            <person name="Hu P."/>
            <person name="Dubinsky E.A."/>
            <person name="Probst A.J."/>
            <person name="Wang J."/>
            <person name="Sieber C.M.K."/>
            <person name="Tom L.M."/>
            <person name="Gardinali P."/>
            <person name="Banfield J.F."/>
            <person name="Atlas R.M."/>
            <person name="Andersen G.L."/>
        </authorList>
    </citation>
    <scope>NUCLEOTIDE SEQUENCE [LARGE SCALE GENOMIC DNA]</scope>
</reference>
<comment type="caution">
    <text evidence="4">The sequence shown here is derived from an EMBL/GenBank/DDBJ whole genome shotgun (WGS) entry which is preliminary data.</text>
</comment>
<dbReference type="AlphaFoldDB" id="A0A1Y5EIN5"/>
<dbReference type="InterPro" id="IPR015424">
    <property type="entry name" value="PyrdxlP-dep_Trfase"/>
</dbReference>
<comment type="similarity">
    <text evidence="3">Belongs to the class-III pyridoxal-phosphate-dependent aminotransferase family.</text>
</comment>
<comment type="cofactor">
    <cofactor evidence="1">
        <name>pyridoxal 5'-phosphate</name>
        <dbReference type="ChEBI" id="CHEBI:597326"/>
    </cofactor>
</comment>
<gene>
    <name evidence="4" type="ORF">A9Q75_05510</name>
</gene>